<gene>
    <name evidence="1" type="ORF">PM2_016</name>
</gene>
<organism evidence="1 2">
    <name type="scientific">Pectobacterium bacteriophage PM2</name>
    <dbReference type="NCBI Taxonomy" id="1429794"/>
    <lineage>
        <taxon>Viruses</taxon>
        <taxon>Duplodnaviria</taxon>
        <taxon>Heunggongvirae</taxon>
        <taxon>Uroviricota</taxon>
        <taxon>Caudoviricetes</taxon>
        <taxon>Pantevenvirales</taxon>
        <taxon>Straboviridae</taxon>
        <taxon>Tevenvirinae</taxon>
        <taxon>Mosugukvirus</taxon>
        <taxon>Mosugukvirus pm2</taxon>
    </lineage>
</organism>
<dbReference type="Pfam" id="PF25693">
    <property type="entry name" value="Phage_Y01A"/>
    <property type="match status" value="1"/>
</dbReference>
<protein>
    <submittedName>
        <fullName evidence="1">Uncharacterized protein</fullName>
    </submittedName>
</protein>
<dbReference type="KEGG" id="vg:26637909"/>
<sequence>MVEIWLEEYKDQLTKLLHPKPYKISTGHLWWKREETIKSTPETTPEELALFSRISATAFIKKVKMV</sequence>
<name>A0A0A0Q0G3_9CAUD</name>
<dbReference type="EMBL" id="KF835987">
    <property type="protein sequence ID" value="AHY24978.1"/>
    <property type="molecule type" value="Genomic_DNA"/>
</dbReference>
<proteinExistence type="predicted"/>
<keyword evidence="2" id="KW-1185">Reference proteome</keyword>
<dbReference type="InterPro" id="IPR058010">
    <property type="entry name" value="Y01A"/>
</dbReference>
<reference evidence="1 2" key="1">
    <citation type="journal article" date="2015" name="Plant Pathol. J.">
        <title>Isolation and Genomic Characterization of the T4-Like Bacteriophage PM2 Infecting Pectobacterium carotovorum subsp. carotovorum.</title>
        <authorList>
            <person name="Lim J.A."/>
            <person name="Lee D.H."/>
            <person name="Heu S."/>
        </authorList>
    </citation>
    <scope>NUCLEOTIDE SEQUENCE [LARGE SCALE GENOMIC DNA]</scope>
</reference>
<evidence type="ECO:0000313" key="2">
    <source>
        <dbReference type="Proteomes" id="UP000030739"/>
    </source>
</evidence>
<dbReference type="GeneID" id="26637909"/>
<evidence type="ECO:0000313" key="1">
    <source>
        <dbReference type="EMBL" id="AHY24978.1"/>
    </source>
</evidence>
<dbReference type="Proteomes" id="UP000030739">
    <property type="component" value="Segment"/>
</dbReference>
<dbReference type="RefSeq" id="YP_009211437.1">
    <property type="nucleotide sequence ID" value="NC_028940.1"/>
</dbReference>
<accession>A0A0A0Q0G3</accession>